<dbReference type="EMBL" id="NGLE02000001">
    <property type="protein sequence ID" value="MEI5995197.1"/>
    <property type="molecule type" value="Genomic_DNA"/>
</dbReference>
<dbReference type="EMBL" id="NGLE01000001">
    <property type="protein sequence ID" value="OTO10001.1"/>
    <property type="molecule type" value="Genomic_DNA"/>
</dbReference>
<name>A0A242CIG6_9ENTE</name>
<comment type="caution">
    <text evidence="2">The sequence shown here is derived from an EMBL/GenBank/DDBJ whole genome shotgun (WGS) entry which is preliminary data.</text>
</comment>
<evidence type="ECO:0000313" key="3">
    <source>
        <dbReference type="Proteomes" id="UP000195139"/>
    </source>
</evidence>
<sequence length="68" mass="7865">MEVPLSKIGLILERYQKLGYFESDNLHDAINKMIKDEDTTMGISIQTDGNSKNSSFEDLWISIWENIK</sequence>
<gene>
    <name evidence="2" type="ORF">A5880_000684</name>
    <name evidence="1" type="ORF">A5880_002787</name>
</gene>
<dbReference type="RefSeq" id="WP_086329609.1">
    <property type="nucleotide sequence ID" value="NZ_NGLE02000001.1"/>
</dbReference>
<dbReference type="OrthoDB" id="9883685at2"/>
<evidence type="ECO:0000313" key="2">
    <source>
        <dbReference type="EMBL" id="OTO10001.1"/>
    </source>
</evidence>
<dbReference type="AlphaFoldDB" id="A0A242CIG6"/>
<reference evidence="2" key="1">
    <citation type="submission" date="2017-05" db="EMBL/GenBank/DDBJ databases">
        <title>The Genome Sequence of Enterococcus sp. 4G2_DIV0659.</title>
        <authorList>
            <consortium name="The Broad Institute Genomics Platform"/>
            <consortium name="The Broad Institute Genomic Center for Infectious Diseases"/>
            <person name="Earl A."/>
            <person name="Manson A."/>
            <person name="Schwartman J."/>
            <person name="Gilmore M."/>
            <person name="Abouelleil A."/>
            <person name="Cao P."/>
            <person name="Chapman S."/>
            <person name="Cusick C."/>
            <person name="Shea T."/>
            <person name="Young S."/>
            <person name="Neafsey D."/>
            <person name="Nusbaum C."/>
            <person name="Birren B."/>
        </authorList>
    </citation>
    <scope>NUCLEOTIDE SEQUENCE [LARGE SCALE GENOMIC DNA]</scope>
    <source>
        <strain evidence="2">4G2_DIV0659</strain>
    </source>
</reference>
<evidence type="ECO:0000313" key="1">
    <source>
        <dbReference type="EMBL" id="MEI5995197.1"/>
    </source>
</evidence>
<keyword evidence="3" id="KW-1185">Reference proteome</keyword>
<proteinExistence type="predicted"/>
<dbReference type="STRING" id="1834181.A5880_000684"/>
<organism evidence="2">
    <name type="scientific">Candidatus Enterococcus mansonii</name>
    <dbReference type="NCBI Taxonomy" id="1834181"/>
    <lineage>
        <taxon>Bacteria</taxon>
        <taxon>Bacillati</taxon>
        <taxon>Bacillota</taxon>
        <taxon>Bacilli</taxon>
        <taxon>Lactobacillales</taxon>
        <taxon>Enterococcaceae</taxon>
        <taxon>Enterococcus</taxon>
    </lineage>
</organism>
<protein>
    <submittedName>
        <fullName evidence="2">Uncharacterized protein</fullName>
    </submittedName>
</protein>
<reference evidence="1 3" key="2">
    <citation type="submission" date="2018-07" db="EMBL/GenBank/DDBJ databases">
        <title>The Genome Sequence of Enterococcus sp. DIV0659b.</title>
        <authorList>
            <consortium name="The Broad Institute Genomics Platform"/>
            <consortium name="The Broad Institute Genomic Center for Infectious Diseases"/>
            <person name="Earl A."/>
            <person name="Manson A."/>
            <person name="Schwartman J."/>
            <person name="Gilmore M."/>
            <person name="Abouelleil A."/>
            <person name="Cao P."/>
            <person name="Chapman S."/>
            <person name="Cusick C."/>
            <person name="Shea T."/>
            <person name="Young S."/>
            <person name="Neafsey D."/>
            <person name="Nusbaum C."/>
            <person name="Birren B."/>
        </authorList>
    </citation>
    <scope>NUCLEOTIDE SEQUENCE [LARGE SCALE GENOMIC DNA]</scope>
    <source>
        <strain evidence="1 3">4G2_DIV0659</strain>
    </source>
</reference>
<accession>A0A242CIG6</accession>
<dbReference type="Proteomes" id="UP000195139">
    <property type="component" value="Unassembled WGS sequence"/>
</dbReference>